<dbReference type="Pfam" id="PF14305">
    <property type="entry name" value="ATPgrasp_TupA"/>
    <property type="match status" value="1"/>
</dbReference>
<comment type="caution">
    <text evidence="5">The sequence shown here is derived from an EMBL/GenBank/DDBJ whole genome shotgun (WGS) entry which is preliminary data.</text>
</comment>
<feature type="coiled-coil region" evidence="2">
    <location>
        <begin position="97"/>
        <end position="131"/>
    </location>
</feature>
<reference evidence="5 6" key="1">
    <citation type="submission" date="2019-07" db="EMBL/GenBank/DDBJ databases">
        <title>Whole genome shotgun sequence of Cerasibacillus quisquiliarum NBRC 102429.</title>
        <authorList>
            <person name="Hosoyama A."/>
            <person name="Uohara A."/>
            <person name="Ohji S."/>
            <person name="Ichikawa N."/>
        </authorList>
    </citation>
    <scope>NUCLEOTIDE SEQUENCE [LARGE SCALE GENOMIC DNA]</scope>
    <source>
        <strain evidence="5 6">NBRC 102429</strain>
    </source>
</reference>
<evidence type="ECO:0000256" key="2">
    <source>
        <dbReference type="SAM" id="Coils"/>
    </source>
</evidence>
<feature type="coiled-coil region" evidence="2">
    <location>
        <begin position="45"/>
        <end position="72"/>
    </location>
</feature>
<dbReference type="Proteomes" id="UP000321491">
    <property type="component" value="Unassembled WGS sequence"/>
</dbReference>
<sequence>MTDKTQQNNVTKRSVAGLNQNENNIFTNRPQPNSDEKEKVLVQQLLETEEKLRATEKDIQSTKKNIKQIETSQTWKWSKPIRNTKHLFRKMNRREQLVEQERFIKALQEKLNKTEKELYEAKQKLRNYKFETETLHEEQITRYIRELRDRGELISFLNEMIANKEKLDQNYVTALTYIARLYMNENEDYRNWIYNKVFTALTNEETPEFMMRPGLQENNPVPLKHVSSFRGSLNRRMRQKQLAQQPLPEWLLDDKQKAYKFVEQLGIRTPWVADTTYKLEDIPAREGIVIKPADGAGSRGVYLVKTIDHIVDLKRSKQLTSWTELLESMQKDLHTNWVERDEWLMEELILEDPETAVPARDVKFYTFYGRVGIILEIQRYPEAKYCWWTETGERIHVGKYREQVFKGKGVTPEEMVMVEELSKHIPAPFVRIDFLRSHHGLVFGEFTPKPGNYDEFNKKTDQLLGDYYIEAENRLMNDLLAGKVFEPFKAFSKM</sequence>
<organism evidence="5 6">
    <name type="scientific">Cerasibacillus quisquiliarum</name>
    <dbReference type="NCBI Taxonomy" id="227865"/>
    <lineage>
        <taxon>Bacteria</taxon>
        <taxon>Bacillati</taxon>
        <taxon>Bacillota</taxon>
        <taxon>Bacilli</taxon>
        <taxon>Bacillales</taxon>
        <taxon>Bacillaceae</taxon>
        <taxon>Cerasibacillus</taxon>
    </lineage>
</organism>
<keyword evidence="2" id="KW-0175">Coiled coil</keyword>
<keyword evidence="1" id="KW-0547">Nucleotide-binding</keyword>
<dbReference type="Gene3D" id="3.30.470.20">
    <property type="entry name" value="ATP-grasp fold, B domain"/>
    <property type="match status" value="1"/>
</dbReference>
<protein>
    <recommendedName>
        <fullName evidence="4">ATP-grasp domain-containing protein</fullName>
    </recommendedName>
</protein>
<dbReference type="InterPro" id="IPR029465">
    <property type="entry name" value="ATPgrasp_TupA"/>
</dbReference>
<evidence type="ECO:0000313" key="6">
    <source>
        <dbReference type="Proteomes" id="UP000321491"/>
    </source>
</evidence>
<dbReference type="AlphaFoldDB" id="A0A511V029"/>
<dbReference type="GO" id="GO:0005524">
    <property type="term" value="F:ATP binding"/>
    <property type="evidence" value="ECO:0007669"/>
    <property type="project" value="UniProtKB-UniRule"/>
</dbReference>
<name>A0A511V029_9BACI</name>
<proteinExistence type="predicted"/>
<dbReference type="GO" id="GO:0046872">
    <property type="term" value="F:metal ion binding"/>
    <property type="evidence" value="ECO:0007669"/>
    <property type="project" value="InterPro"/>
</dbReference>
<dbReference type="SUPFAM" id="SSF56059">
    <property type="entry name" value="Glutathione synthetase ATP-binding domain-like"/>
    <property type="match status" value="1"/>
</dbReference>
<evidence type="ECO:0000259" key="4">
    <source>
        <dbReference type="PROSITE" id="PS50975"/>
    </source>
</evidence>
<evidence type="ECO:0000313" key="5">
    <source>
        <dbReference type="EMBL" id="GEN32219.1"/>
    </source>
</evidence>
<dbReference type="EMBL" id="BJXW01000034">
    <property type="protein sequence ID" value="GEN32219.1"/>
    <property type="molecule type" value="Genomic_DNA"/>
</dbReference>
<dbReference type="PROSITE" id="PS50975">
    <property type="entry name" value="ATP_GRASP"/>
    <property type="match status" value="1"/>
</dbReference>
<feature type="domain" description="ATP-grasp" evidence="4">
    <location>
        <begin position="259"/>
        <end position="477"/>
    </location>
</feature>
<dbReference type="RefSeq" id="WP_170226723.1">
    <property type="nucleotide sequence ID" value="NZ_BJXW01000034.1"/>
</dbReference>
<keyword evidence="6" id="KW-1185">Reference proteome</keyword>
<accession>A0A511V029</accession>
<keyword evidence="1" id="KW-0067">ATP-binding</keyword>
<dbReference type="InterPro" id="IPR011761">
    <property type="entry name" value="ATP-grasp"/>
</dbReference>
<feature type="region of interest" description="Disordered" evidence="3">
    <location>
        <begin position="1"/>
        <end position="36"/>
    </location>
</feature>
<feature type="compositionally biased region" description="Polar residues" evidence="3">
    <location>
        <begin position="1"/>
        <end position="33"/>
    </location>
</feature>
<evidence type="ECO:0000256" key="1">
    <source>
        <dbReference type="PROSITE-ProRule" id="PRU00409"/>
    </source>
</evidence>
<gene>
    <name evidence="5" type="ORF">CQU01_24570</name>
</gene>
<evidence type="ECO:0000256" key="3">
    <source>
        <dbReference type="SAM" id="MobiDB-lite"/>
    </source>
</evidence>